<keyword evidence="9" id="KW-0902">Two-component regulatory system</keyword>
<dbReference type="SUPFAM" id="SSF55874">
    <property type="entry name" value="ATPase domain of HSP90 chaperone/DNA topoisomerase II/histidine kinase"/>
    <property type="match status" value="1"/>
</dbReference>
<keyword evidence="5" id="KW-0808">Transferase</keyword>
<protein>
    <recommendedName>
        <fullName evidence="3">histidine kinase</fullName>
        <ecNumber evidence="3">2.7.13.3</ecNumber>
    </recommendedName>
</protein>
<dbReference type="CDD" id="cd00082">
    <property type="entry name" value="HisKA"/>
    <property type="match status" value="1"/>
</dbReference>
<dbReference type="PANTHER" id="PTHR45436">
    <property type="entry name" value="SENSOR HISTIDINE KINASE YKOH"/>
    <property type="match status" value="1"/>
</dbReference>
<organism evidence="14 15">
    <name type="scientific">Tunturiibacter empetritectus</name>
    <dbReference type="NCBI Taxonomy" id="3069691"/>
    <lineage>
        <taxon>Bacteria</taxon>
        <taxon>Pseudomonadati</taxon>
        <taxon>Acidobacteriota</taxon>
        <taxon>Terriglobia</taxon>
        <taxon>Terriglobales</taxon>
        <taxon>Acidobacteriaceae</taxon>
        <taxon>Tunturiibacter</taxon>
    </lineage>
</organism>
<reference evidence="14" key="1">
    <citation type="submission" date="2020-08" db="EMBL/GenBank/DDBJ databases">
        <title>Genomic Encyclopedia of Type Strains, Phase IV (KMG-V): Genome sequencing to study the core and pangenomes of soil and plant-associated prokaryotes.</title>
        <authorList>
            <person name="Whitman W."/>
        </authorList>
    </citation>
    <scope>NUCLEOTIDE SEQUENCE [LARGE SCALE GENOMIC DNA]</scope>
    <source>
        <strain evidence="14">M8UP27</strain>
    </source>
</reference>
<dbReference type="CDD" id="cd06225">
    <property type="entry name" value="HAMP"/>
    <property type="match status" value="1"/>
</dbReference>
<dbReference type="InterPro" id="IPR050428">
    <property type="entry name" value="TCS_sensor_his_kinase"/>
</dbReference>
<evidence type="ECO:0000259" key="13">
    <source>
        <dbReference type="PROSITE" id="PS50885"/>
    </source>
</evidence>
<evidence type="ECO:0000256" key="7">
    <source>
        <dbReference type="ARBA" id="ARBA00022777"/>
    </source>
</evidence>
<proteinExistence type="predicted"/>
<feature type="transmembrane region" description="Helical" evidence="11">
    <location>
        <begin position="6"/>
        <end position="26"/>
    </location>
</feature>
<dbReference type="Proteomes" id="UP000568106">
    <property type="component" value="Unassembled WGS sequence"/>
</dbReference>
<name>A0A7W8IJR8_9BACT</name>
<dbReference type="SMART" id="SM00304">
    <property type="entry name" value="HAMP"/>
    <property type="match status" value="1"/>
</dbReference>
<dbReference type="PROSITE" id="PS50885">
    <property type="entry name" value="HAMP"/>
    <property type="match status" value="1"/>
</dbReference>
<dbReference type="Gene3D" id="6.10.340.10">
    <property type="match status" value="1"/>
</dbReference>
<dbReference type="Pfam" id="PF02518">
    <property type="entry name" value="HATPase_c"/>
    <property type="match status" value="1"/>
</dbReference>
<feature type="domain" description="Histidine kinase" evidence="12">
    <location>
        <begin position="234"/>
        <end position="452"/>
    </location>
</feature>
<dbReference type="Pfam" id="PF00672">
    <property type="entry name" value="HAMP"/>
    <property type="match status" value="1"/>
</dbReference>
<dbReference type="InterPro" id="IPR003661">
    <property type="entry name" value="HisK_dim/P_dom"/>
</dbReference>
<dbReference type="SUPFAM" id="SSF158472">
    <property type="entry name" value="HAMP domain-like"/>
    <property type="match status" value="1"/>
</dbReference>
<dbReference type="PRINTS" id="PR00344">
    <property type="entry name" value="BCTRLSENSOR"/>
</dbReference>
<evidence type="ECO:0000313" key="14">
    <source>
        <dbReference type="EMBL" id="MBB5318444.1"/>
    </source>
</evidence>
<dbReference type="InterPro" id="IPR005467">
    <property type="entry name" value="His_kinase_dom"/>
</dbReference>
<sequence length="470" mass="51756">MYRLFLTIFLWFWLTTWGMLAIVFLGSRLTGIRQVSAPNMYATVAPILADQAAKAYESGGPEAFARFSQSDDEGRARQLFLLDGFYKDVLSRPLTNDGLRVAHAAKNGQIVVLRAHIAGYRFVSSSGHPYVLLLYLKSGLREIAEALLGEGLPYTISLIFLVTLLCFALAYHIASPIHSIQSTARRVAQGDLKARVPPRVSRRFDELSALAKDFDSMVGRLDVLIQTQKNLLNSVSHELRSPLARINLSVALLKKRYSADADDMFQRLDRDVARIDGLMGQLLTLSRLEAGLSSAEREDVNLAQLVEETAADSHFEADASGKSVSLRTEGPIILENADPHALRSACENVIRNAVRFTRPGTDVEVVLEIDRNTPELTGVLSVRDHGPGVPEESLEVIFQPFYRISGDTQGTEGNGLGLAIASEAIRLHRGTISAANLRPTGLEITIRLPIAFDVASRRYELPQPEHNSKS</sequence>
<keyword evidence="15" id="KW-1185">Reference proteome</keyword>
<dbReference type="EC" id="2.7.13.3" evidence="3"/>
<dbReference type="Gene3D" id="1.10.287.130">
    <property type="match status" value="1"/>
</dbReference>
<dbReference type="SMART" id="SM00387">
    <property type="entry name" value="HATPase_c"/>
    <property type="match status" value="1"/>
</dbReference>
<keyword evidence="4" id="KW-0597">Phosphoprotein</keyword>
<evidence type="ECO:0000256" key="3">
    <source>
        <dbReference type="ARBA" id="ARBA00012438"/>
    </source>
</evidence>
<evidence type="ECO:0000256" key="1">
    <source>
        <dbReference type="ARBA" id="ARBA00000085"/>
    </source>
</evidence>
<dbReference type="PROSITE" id="PS50109">
    <property type="entry name" value="HIS_KIN"/>
    <property type="match status" value="1"/>
</dbReference>
<evidence type="ECO:0000259" key="12">
    <source>
        <dbReference type="PROSITE" id="PS50109"/>
    </source>
</evidence>
<dbReference type="InterPro" id="IPR003594">
    <property type="entry name" value="HATPase_dom"/>
</dbReference>
<evidence type="ECO:0000313" key="15">
    <source>
        <dbReference type="Proteomes" id="UP000568106"/>
    </source>
</evidence>
<evidence type="ECO:0000256" key="9">
    <source>
        <dbReference type="ARBA" id="ARBA00023012"/>
    </source>
</evidence>
<dbReference type="InterPro" id="IPR036890">
    <property type="entry name" value="HATPase_C_sf"/>
</dbReference>
<dbReference type="InterPro" id="IPR004358">
    <property type="entry name" value="Sig_transdc_His_kin-like_C"/>
</dbReference>
<evidence type="ECO:0000256" key="10">
    <source>
        <dbReference type="ARBA" id="ARBA00023136"/>
    </source>
</evidence>
<accession>A0A7W8IJR8</accession>
<dbReference type="GO" id="GO:0000155">
    <property type="term" value="F:phosphorelay sensor kinase activity"/>
    <property type="evidence" value="ECO:0007669"/>
    <property type="project" value="InterPro"/>
</dbReference>
<dbReference type="GO" id="GO:0005886">
    <property type="term" value="C:plasma membrane"/>
    <property type="evidence" value="ECO:0007669"/>
    <property type="project" value="TreeGrafter"/>
</dbReference>
<feature type="domain" description="HAMP" evidence="13">
    <location>
        <begin position="171"/>
        <end position="226"/>
    </location>
</feature>
<feature type="transmembrane region" description="Helical" evidence="11">
    <location>
        <begin position="151"/>
        <end position="174"/>
    </location>
</feature>
<dbReference type="InterPro" id="IPR003660">
    <property type="entry name" value="HAMP_dom"/>
</dbReference>
<evidence type="ECO:0000256" key="11">
    <source>
        <dbReference type="SAM" id="Phobius"/>
    </source>
</evidence>
<evidence type="ECO:0000256" key="8">
    <source>
        <dbReference type="ARBA" id="ARBA00022989"/>
    </source>
</evidence>
<keyword evidence="7 14" id="KW-0418">Kinase</keyword>
<evidence type="ECO:0000256" key="5">
    <source>
        <dbReference type="ARBA" id="ARBA00022679"/>
    </source>
</evidence>
<dbReference type="Pfam" id="PF00512">
    <property type="entry name" value="HisKA"/>
    <property type="match status" value="1"/>
</dbReference>
<comment type="subcellular location">
    <subcellularLocation>
        <location evidence="2">Membrane</location>
        <topology evidence="2">Multi-pass membrane protein</topology>
    </subcellularLocation>
</comment>
<comment type="catalytic activity">
    <reaction evidence="1">
        <text>ATP + protein L-histidine = ADP + protein N-phospho-L-histidine.</text>
        <dbReference type="EC" id="2.7.13.3"/>
    </reaction>
</comment>
<dbReference type="SMART" id="SM00388">
    <property type="entry name" value="HisKA"/>
    <property type="match status" value="1"/>
</dbReference>
<evidence type="ECO:0000256" key="4">
    <source>
        <dbReference type="ARBA" id="ARBA00022553"/>
    </source>
</evidence>
<evidence type="ECO:0000256" key="6">
    <source>
        <dbReference type="ARBA" id="ARBA00022692"/>
    </source>
</evidence>
<dbReference type="Gene3D" id="3.30.565.10">
    <property type="entry name" value="Histidine kinase-like ATPase, C-terminal domain"/>
    <property type="match status" value="1"/>
</dbReference>
<dbReference type="InterPro" id="IPR036097">
    <property type="entry name" value="HisK_dim/P_sf"/>
</dbReference>
<dbReference type="EMBL" id="JACHDY010000004">
    <property type="protein sequence ID" value="MBB5318444.1"/>
    <property type="molecule type" value="Genomic_DNA"/>
</dbReference>
<dbReference type="SUPFAM" id="SSF47384">
    <property type="entry name" value="Homodimeric domain of signal transducing histidine kinase"/>
    <property type="match status" value="1"/>
</dbReference>
<evidence type="ECO:0000256" key="2">
    <source>
        <dbReference type="ARBA" id="ARBA00004141"/>
    </source>
</evidence>
<keyword evidence="6 11" id="KW-0812">Transmembrane</keyword>
<gene>
    <name evidence="14" type="ORF">HDF09_003141</name>
</gene>
<comment type="caution">
    <text evidence="14">The sequence shown here is derived from an EMBL/GenBank/DDBJ whole genome shotgun (WGS) entry which is preliminary data.</text>
</comment>
<dbReference type="PANTHER" id="PTHR45436:SF15">
    <property type="entry name" value="SENSOR HISTIDINE KINASE CUSS"/>
    <property type="match status" value="1"/>
</dbReference>
<dbReference type="AlphaFoldDB" id="A0A7W8IJR8"/>
<keyword evidence="8 11" id="KW-1133">Transmembrane helix</keyword>
<keyword evidence="10 11" id="KW-0472">Membrane</keyword>